<keyword evidence="5" id="KW-1185">Reference proteome</keyword>
<dbReference type="PROSITE" id="PS50966">
    <property type="entry name" value="ZF_SWIM"/>
    <property type="match status" value="1"/>
</dbReference>
<evidence type="ECO:0000256" key="2">
    <source>
        <dbReference type="SAM" id="MobiDB-lite"/>
    </source>
</evidence>
<protein>
    <recommendedName>
        <fullName evidence="3">SWIM-type domain-containing protein</fullName>
    </recommendedName>
</protein>
<evidence type="ECO:0000313" key="4">
    <source>
        <dbReference type="EMBL" id="RNE48425.1"/>
    </source>
</evidence>
<dbReference type="PANTHER" id="PTHR38133">
    <property type="entry name" value="SLR1429 PROTEIN"/>
    <property type="match status" value="1"/>
</dbReference>
<keyword evidence="1" id="KW-0863">Zinc-finger</keyword>
<dbReference type="OrthoDB" id="188274at2"/>
<organism evidence="4 5">
    <name type="scientific">Corynebacterium alimapuense</name>
    <dbReference type="NCBI Taxonomy" id="1576874"/>
    <lineage>
        <taxon>Bacteria</taxon>
        <taxon>Bacillati</taxon>
        <taxon>Actinomycetota</taxon>
        <taxon>Actinomycetes</taxon>
        <taxon>Mycobacteriales</taxon>
        <taxon>Corynebacteriaceae</taxon>
        <taxon>Corynebacterium</taxon>
    </lineage>
</organism>
<feature type="compositionally biased region" description="Polar residues" evidence="2">
    <location>
        <begin position="16"/>
        <end position="30"/>
    </location>
</feature>
<feature type="compositionally biased region" description="Basic and acidic residues" evidence="2">
    <location>
        <begin position="203"/>
        <end position="218"/>
    </location>
</feature>
<feature type="domain" description="SWIM-type" evidence="3">
    <location>
        <begin position="134"/>
        <end position="169"/>
    </location>
</feature>
<dbReference type="EMBL" id="PTJO01000005">
    <property type="protein sequence ID" value="RNE48425.1"/>
    <property type="molecule type" value="Genomic_DNA"/>
</dbReference>
<evidence type="ECO:0000259" key="3">
    <source>
        <dbReference type="PROSITE" id="PS50966"/>
    </source>
</evidence>
<dbReference type="PANTHER" id="PTHR38133:SF1">
    <property type="entry name" value="SLR1429 PROTEIN"/>
    <property type="match status" value="1"/>
</dbReference>
<accession>A0A3M8K6P4</accession>
<proteinExistence type="predicted"/>
<dbReference type="InterPro" id="IPR007527">
    <property type="entry name" value="Znf_SWIM"/>
</dbReference>
<evidence type="ECO:0000313" key="5">
    <source>
        <dbReference type="Proteomes" id="UP000266975"/>
    </source>
</evidence>
<feature type="region of interest" description="Disordered" evidence="2">
    <location>
        <begin position="199"/>
        <end position="218"/>
    </location>
</feature>
<feature type="region of interest" description="Disordered" evidence="2">
    <location>
        <begin position="1"/>
        <end position="38"/>
    </location>
</feature>
<dbReference type="Proteomes" id="UP000266975">
    <property type="component" value="Unassembled WGS sequence"/>
</dbReference>
<evidence type="ECO:0000256" key="1">
    <source>
        <dbReference type="PROSITE-ProRule" id="PRU00325"/>
    </source>
</evidence>
<keyword evidence="1" id="KW-0479">Metal-binding</keyword>
<dbReference type="AlphaFoldDB" id="A0A3M8K6P4"/>
<gene>
    <name evidence="4" type="ORF">C5L39_07905</name>
</gene>
<comment type="caution">
    <text evidence="4">The sequence shown here is derived from an EMBL/GenBank/DDBJ whole genome shotgun (WGS) entry which is preliminary data.</text>
</comment>
<name>A0A3M8K6P4_9CORY</name>
<reference evidence="4 5" key="1">
    <citation type="submission" date="2018-02" db="EMBL/GenBank/DDBJ databases">
        <title>Corynebacterium alimpuense sp. nov., a marine obligate actinomycete isolated from sediments of Valparaiso bay, Chile.</title>
        <authorList>
            <person name="Claverias F."/>
            <person name="Gonzales-Siles L."/>
            <person name="Salva-Serra F."/>
            <person name="Inganaes E."/>
            <person name="Molin K."/>
            <person name="Cumsille A."/>
            <person name="Undabarrena A."/>
            <person name="Couve E."/>
            <person name="Moore E.R.B."/>
            <person name="Gomila M."/>
            <person name="Camara B."/>
        </authorList>
    </citation>
    <scope>NUCLEOTIDE SEQUENCE [LARGE SCALE GENOMIC DNA]</scope>
    <source>
        <strain evidence="4 5">CCUG 69366</strain>
    </source>
</reference>
<dbReference type="RefSeq" id="WP_123048358.1">
    <property type="nucleotide sequence ID" value="NZ_PTJO01000005.1"/>
</dbReference>
<keyword evidence="1" id="KW-0862">Zinc</keyword>
<dbReference type="GO" id="GO:0008270">
    <property type="term" value="F:zinc ion binding"/>
    <property type="evidence" value="ECO:0007669"/>
    <property type="project" value="UniProtKB-KW"/>
</dbReference>
<sequence>MSQRPQEDNVIYANFGSRTRVSGPTEVSKSTPRRPRPAMAPAAQLLIDVVTNRADSGRLTRGRQYATGGHVVSLEILSGRVHGQVAGSQNEPFNVTIQLPYRSTDDIAGVAAELARTPNGLRRARQGEVSESLLEVLLAEDLDDIRLLCDCPDSAPVCKHKVAVVEKLAAKIDADPLMLFELRGMNLVSLEQAVMAQAQNASRESESDPEKFWTGRDFPDLPNPKVAPALEDSDLDLLHKAMRTISYTNIEQLRAVSDLEDLYDHLCRGGVLDLEP</sequence>